<accession>A0ACC0ZZE4</accession>
<gene>
    <name evidence="1" type="ORF">Patl1_22340</name>
</gene>
<sequence>MVTSSVLMIAMVVAVTIAVSHGGTSQDGRGKSPEVNERTEVSAKMKAIKSVCQPTDFQKTCVDSLRSATGNNTTDPKELIGIAFKVAKQGVEEAAKSATAIKELEKDPRAQKALQGCKDLMDDASDDFERSFKSLEKVGIKRIGKLMNNLKTWLSATITYQETCLDGFENTTGNAGEEMKKALKTSIELMLEVAGLLETNFPVLGHGDNYPVWLEDDLEGRRRLAALDEPLQLKADIVVAKDGSGNFTTINEAINFIPDKTKNGTIVYIKEGVYEEKVFLNKSYTHVIMVGDGAEKTRITGSLNFVDGTPTVQTATVTVLGDYFMAKNIGFENSAGAIKHQAVALRVGADMSIFYNCSMDGYQDTLYAHAQRQFYRDCKISGTIDFVFGDGSAVFQNCKFIVRKPMDNQCCIVTAQGRNWTHQPTGNRHPERLNRRRPGTLIDDLIQPEGWLPWDGEFGIKTCYYAEFNNQGPGANKTGRVKWEGVKNISQEEAQGFTPANFFEGNLWIKPSGLPYIPGFVSSNVPISSKNETELAAAPTPTTADPPLSGKVATTLEEEDPKNEEAGPPLSGKVVMASAVADAPGDNYAVRGQPVEAPWNAVAGQPVEAPWNAVARQRVKAPRNAVVGQRAKAPRNTAAGQRAKAPRNAVAGQRVKTPWNAVAGQRVKAPWNAVAGQREKAPPPGN</sequence>
<protein>
    <submittedName>
        <fullName evidence="1">Uncharacterized protein</fullName>
    </submittedName>
</protein>
<name>A0ACC0ZZE4_9ROSI</name>
<reference evidence="2" key="1">
    <citation type="journal article" date="2023" name="G3 (Bethesda)">
        <title>Genome assembly and association tests identify interacting loci associated with vigor, precocity, and sex in interspecific pistachio rootstocks.</title>
        <authorList>
            <person name="Palmer W."/>
            <person name="Jacygrad E."/>
            <person name="Sagayaradj S."/>
            <person name="Cavanaugh K."/>
            <person name="Han R."/>
            <person name="Bertier L."/>
            <person name="Beede B."/>
            <person name="Kafkas S."/>
            <person name="Golino D."/>
            <person name="Preece J."/>
            <person name="Michelmore R."/>
        </authorList>
    </citation>
    <scope>NUCLEOTIDE SEQUENCE [LARGE SCALE GENOMIC DNA]</scope>
</reference>
<dbReference type="Proteomes" id="UP001164250">
    <property type="component" value="Chromosome 13"/>
</dbReference>
<evidence type="ECO:0000313" key="2">
    <source>
        <dbReference type="Proteomes" id="UP001164250"/>
    </source>
</evidence>
<organism evidence="1 2">
    <name type="scientific">Pistacia atlantica</name>
    <dbReference type="NCBI Taxonomy" id="434234"/>
    <lineage>
        <taxon>Eukaryota</taxon>
        <taxon>Viridiplantae</taxon>
        <taxon>Streptophyta</taxon>
        <taxon>Embryophyta</taxon>
        <taxon>Tracheophyta</taxon>
        <taxon>Spermatophyta</taxon>
        <taxon>Magnoliopsida</taxon>
        <taxon>eudicotyledons</taxon>
        <taxon>Gunneridae</taxon>
        <taxon>Pentapetalae</taxon>
        <taxon>rosids</taxon>
        <taxon>malvids</taxon>
        <taxon>Sapindales</taxon>
        <taxon>Anacardiaceae</taxon>
        <taxon>Pistacia</taxon>
    </lineage>
</organism>
<evidence type="ECO:0000313" key="1">
    <source>
        <dbReference type="EMBL" id="KAJ0078976.1"/>
    </source>
</evidence>
<comment type="caution">
    <text evidence="1">The sequence shown here is derived from an EMBL/GenBank/DDBJ whole genome shotgun (WGS) entry which is preliminary data.</text>
</comment>
<proteinExistence type="predicted"/>
<dbReference type="EMBL" id="CM047909">
    <property type="protein sequence ID" value="KAJ0078976.1"/>
    <property type="molecule type" value="Genomic_DNA"/>
</dbReference>
<keyword evidence="2" id="KW-1185">Reference proteome</keyword>